<feature type="domain" description="Ketoreductase" evidence="5">
    <location>
        <begin position="13"/>
        <end position="190"/>
    </location>
</feature>
<name>A0A3G9GAC8_9CAUL</name>
<comment type="similarity">
    <text evidence="1">Belongs to the short-chain dehydrogenases/reductases (SDR) family.</text>
</comment>
<dbReference type="PANTHER" id="PTHR43477">
    <property type="entry name" value="DIHYDROANTICAPSIN 7-DEHYDROGENASE"/>
    <property type="match status" value="1"/>
</dbReference>
<dbReference type="Proteomes" id="UP000278756">
    <property type="component" value="Chromosome 1"/>
</dbReference>
<dbReference type="PANTHER" id="PTHR43477:SF1">
    <property type="entry name" value="DIHYDROANTICAPSIN 7-DEHYDROGENASE"/>
    <property type="match status" value="1"/>
</dbReference>
<dbReference type="CDD" id="cd05233">
    <property type="entry name" value="SDR_c"/>
    <property type="match status" value="1"/>
</dbReference>
<evidence type="ECO:0000256" key="2">
    <source>
        <dbReference type="ARBA" id="ARBA00023002"/>
    </source>
</evidence>
<dbReference type="FunFam" id="3.40.50.720:FF:000084">
    <property type="entry name" value="Short-chain dehydrogenase reductase"/>
    <property type="match status" value="1"/>
</dbReference>
<evidence type="ECO:0000313" key="7">
    <source>
        <dbReference type="Proteomes" id="UP000278756"/>
    </source>
</evidence>
<dbReference type="InterPro" id="IPR057326">
    <property type="entry name" value="KR_dom"/>
</dbReference>
<evidence type="ECO:0000313" key="6">
    <source>
        <dbReference type="EMBL" id="BBF81419.1"/>
    </source>
</evidence>
<evidence type="ECO:0000256" key="4">
    <source>
        <dbReference type="ARBA" id="ARBA00069939"/>
    </source>
</evidence>
<protein>
    <recommendedName>
        <fullName evidence="4">D-xylose 1-dehydrogenase</fullName>
        <ecNumber evidence="3">1.1.1.175</ecNumber>
    </recommendedName>
</protein>
<organism evidence="6 7">
    <name type="scientific">Asticcacaulis excentricus</name>
    <dbReference type="NCBI Taxonomy" id="78587"/>
    <lineage>
        <taxon>Bacteria</taxon>
        <taxon>Pseudomonadati</taxon>
        <taxon>Pseudomonadota</taxon>
        <taxon>Alphaproteobacteria</taxon>
        <taxon>Caulobacterales</taxon>
        <taxon>Caulobacteraceae</taxon>
        <taxon>Asticcacaulis</taxon>
    </lineage>
</organism>
<dbReference type="SUPFAM" id="SSF51735">
    <property type="entry name" value="NAD(P)-binding Rossmann-fold domains"/>
    <property type="match status" value="1"/>
</dbReference>
<dbReference type="RefSeq" id="WP_232037049.1">
    <property type="nucleotide sequence ID" value="NZ_AP018827.1"/>
</dbReference>
<accession>A0A3G9GAC8</accession>
<dbReference type="InterPro" id="IPR051122">
    <property type="entry name" value="SDR_DHRS6-like"/>
</dbReference>
<evidence type="ECO:0000259" key="5">
    <source>
        <dbReference type="SMART" id="SM00822"/>
    </source>
</evidence>
<dbReference type="InterPro" id="IPR002347">
    <property type="entry name" value="SDR_fam"/>
</dbReference>
<reference evidence="7" key="2">
    <citation type="journal article" date="2017" name="Plant Physiol. Biochem.">
        <title>Differential oxidative and antioxidative response of duckweed Lemna minor toward plant growth promoting/inhibiting bacteria.</title>
        <authorList>
            <person name="Ishizawa H."/>
            <person name="Kuroda M."/>
            <person name="Morikawa M."/>
            <person name="Ike M."/>
        </authorList>
    </citation>
    <scope>NUCLEOTIDE SEQUENCE [LARGE SCALE GENOMIC DNA]</scope>
    <source>
        <strain evidence="7">M6</strain>
    </source>
</reference>
<dbReference type="PRINTS" id="PR00081">
    <property type="entry name" value="GDHRDH"/>
</dbReference>
<keyword evidence="2 6" id="KW-0560">Oxidoreductase</keyword>
<dbReference type="EMBL" id="AP018827">
    <property type="protein sequence ID" value="BBF81419.1"/>
    <property type="molecule type" value="Genomic_DNA"/>
</dbReference>
<dbReference type="InterPro" id="IPR036291">
    <property type="entry name" value="NAD(P)-bd_dom_sf"/>
</dbReference>
<evidence type="ECO:0000256" key="3">
    <source>
        <dbReference type="ARBA" id="ARBA00066641"/>
    </source>
</evidence>
<dbReference type="EC" id="1.1.1.175" evidence="3"/>
<reference evidence="7" key="1">
    <citation type="journal article" date="2017" name="Biotechnol. Biofuels">
        <title>Evaluation of environmental bacterial communities as a factor affecting the growth of duckweed Lemna minor.</title>
        <authorList>
            <person name="Ishizawa H."/>
            <person name="Kuroda M."/>
            <person name="Morikawa M."/>
            <person name="Ike M."/>
        </authorList>
    </citation>
    <scope>NUCLEOTIDE SEQUENCE [LARGE SCALE GENOMIC DNA]</scope>
    <source>
        <strain evidence="7">M6</strain>
    </source>
</reference>
<dbReference type="SMART" id="SM00822">
    <property type="entry name" value="PKS_KR"/>
    <property type="match status" value="1"/>
</dbReference>
<proteinExistence type="inferred from homology"/>
<dbReference type="Gene3D" id="3.40.50.720">
    <property type="entry name" value="NAD(P)-binding Rossmann-like Domain"/>
    <property type="match status" value="1"/>
</dbReference>
<dbReference type="Pfam" id="PF13561">
    <property type="entry name" value="adh_short_C2"/>
    <property type="match status" value="1"/>
</dbReference>
<sequence>MTTSFHPMDMTGRTVLVTGATSGIGQAAAVYLSKLGARVVASGRNAERLEETLSLLEGEGHVGKLFDLADTAGIVPWLKALCAEVGPLNGIAHCAGIQGTLPIQAVTPTFAHDVLMQNLAASLMLAQGFRLKVCHTPQASLVFVSSSAALKTAPGNVVYAASKGGLISAVKGLGVELVRDGIRVNAIAPAMVETPMSENFKNKVSEEKFQKIIDMQPLGLGRPEDVAASIAFLLADTSRWITGTVLCVDGGFTA</sequence>
<dbReference type="GO" id="GO:0047838">
    <property type="term" value="F:D-xylose 1-dehydrogenase (NAD+) activity"/>
    <property type="evidence" value="ECO:0007669"/>
    <property type="project" value="UniProtKB-EC"/>
</dbReference>
<gene>
    <name evidence="6" type="ORF">EM6_2018</name>
</gene>
<dbReference type="AlphaFoldDB" id="A0A3G9GAC8"/>
<evidence type="ECO:0000256" key="1">
    <source>
        <dbReference type="ARBA" id="ARBA00006484"/>
    </source>
</evidence>